<dbReference type="EMBL" id="JAMKFB020000227">
    <property type="protein sequence ID" value="KAL0151784.1"/>
    <property type="molecule type" value="Genomic_DNA"/>
</dbReference>
<dbReference type="AlphaFoldDB" id="A0ABD0MNY8"/>
<dbReference type="Proteomes" id="UP001529510">
    <property type="component" value="Unassembled WGS sequence"/>
</dbReference>
<organism evidence="1 2">
    <name type="scientific">Cirrhinus mrigala</name>
    <name type="common">Mrigala</name>
    <dbReference type="NCBI Taxonomy" id="683832"/>
    <lineage>
        <taxon>Eukaryota</taxon>
        <taxon>Metazoa</taxon>
        <taxon>Chordata</taxon>
        <taxon>Craniata</taxon>
        <taxon>Vertebrata</taxon>
        <taxon>Euteleostomi</taxon>
        <taxon>Actinopterygii</taxon>
        <taxon>Neopterygii</taxon>
        <taxon>Teleostei</taxon>
        <taxon>Ostariophysi</taxon>
        <taxon>Cypriniformes</taxon>
        <taxon>Cyprinidae</taxon>
        <taxon>Labeoninae</taxon>
        <taxon>Labeonini</taxon>
        <taxon>Cirrhinus</taxon>
    </lineage>
</organism>
<protein>
    <submittedName>
        <fullName evidence="1">Uncharacterized protein</fullName>
    </submittedName>
</protein>
<evidence type="ECO:0000313" key="2">
    <source>
        <dbReference type="Proteomes" id="UP001529510"/>
    </source>
</evidence>
<sequence length="67" mass="7666">MMMKLHRYHLDVVFKHGKELFVADALSGAHLFTSDPQLTDDLLEVMTVQMNSGLLYKKMSHANSFLI</sequence>
<comment type="caution">
    <text evidence="1">The sequence shown here is derived from an EMBL/GenBank/DDBJ whole genome shotgun (WGS) entry which is preliminary data.</text>
</comment>
<name>A0ABD0MNY8_CIRMR</name>
<proteinExistence type="predicted"/>
<reference evidence="1 2" key="1">
    <citation type="submission" date="2024-05" db="EMBL/GenBank/DDBJ databases">
        <title>Genome sequencing and assembly of Indian major carp, Cirrhinus mrigala (Hamilton, 1822).</title>
        <authorList>
            <person name="Mohindra V."/>
            <person name="Chowdhury L.M."/>
            <person name="Lal K."/>
            <person name="Jena J.K."/>
        </authorList>
    </citation>
    <scope>NUCLEOTIDE SEQUENCE [LARGE SCALE GENOMIC DNA]</scope>
    <source>
        <strain evidence="1">CM1030</strain>
        <tissue evidence="1">Blood</tissue>
    </source>
</reference>
<accession>A0ABD0MNY8</accession>
<gene>
    <name evidence="1" type="ORF">M9458_052935</name>
</gene>
<keyword evidence="2" id="KW-1185">Reference proteome</keyword>
<evidence type="ECO:0000313" key="1">
    <source>
        <dbReference type="EMBL" id="KAL0151784.1"/>
    </source>
</evidence>